<dbReference type="EMBL" id="JANEYF010004118">
    <property type="protein sequence ID" value="KAJ8932174.1"/>
    <property type="molecule type" value="Genomic_DNA"/>
</dbReference>
<proteinExistence type="predicted"/>
<evidence type="ECO:0000313" key="3">
    <source>
        <dbReference type="Proteomes" id="UP001162156"/>
    </source>
</evidence>
<evidence type="ECO:0000256" key="1">
    <source>
        <dbReference type="SAM" id="Phobius"/>
    </source>
</evidence>
<name>A0AAV8X0B8_9CUCU</name>
<comment type="caution">
    <text evidence="2">The sequence shown here is derived from an EMBL/GenBank/DDBJ whole genome shotgun (WGS) entry which is preliminary data.</text>
</comment>
<keyword evidence="1" id="KW-1133">Transmembrane helix</keyword>
<dbReference type="AlphaFoldDB" id="A0AAV8X0B8"/>
<evidence type="ECO:0000313" key="2">
    <source>
        <dbReference type="EMBL" id="KAJ8932174.1"/>
    </source>
</evidence>
<protein>
    <submittedName>
        <fullName evidence="2">Uncharacterized protein</fullName>
    </submittedName>
</protein>
<keyword evidence="1" id="KW-0472">Membrane</keyword>
<keyword evidence="3" id="KW-1185">Reference proteome</keyword>
<gene>
    <name evidence="2" type="ORF">NQ314_014868</name>
</gene>
<sequence>MKEFHFGKVFETEKNILLFFGFYPGPKITLLNWKNVRGFLNLSITILQFVSMLMYFEDIAYPIDTFVFAVTQITFVCKLIQFILNRNMITSIEKSLERPIFLQIL</sequence>
<keyword evidence="1" id="KW-0812">Transmembrane</keyword>
<reference evidence="2" key="1">
    <citation type="journal article" date="2023" name="Insect Mol. Biol.">
        <title>Genome sequencing provides insights into the evolution of gene families encoding plant cell wall-degrading enzymes in longhorned beetles.</title>
        <authorList>
            <person name="Shin N.R."/>
            <person name="Okamura Y."/>
            <person name="Kirsch R."/>
            <person name="Pauchet Y."/>
        </authorList>
    </citation>
    <scope>NUCLEOTIDE SEQUENCE</scope>
    <source>
        <strain evidence="2">RBIC_L_NR</strain>
    </source>
</reference>
<feature type="transmembrane region" description="Helical" evidence="1">
    <location>
        <begin position="62"/>
        <end position="84"/>
    </location>
</feature>
<organism evidence="2 3">
    <name type="scientific">Rhamnusium bicolor</name>
    <dbReference type="NCBI Taxonomy" id="1586634"/>
    <lineage>
        <taxon>Eukaryota</taxon>
        <taxon>Metazoa</taxon>
        <taxon>Ecdysozoa</taxon>
        <taxon>Arthropoda</taxon>
        <taxon>Hexapoda</taxon>
        <taxon>Insecta</taxon>
        <taxon>Pterygota</taxon>
        <taxon>Neoptera</taxon>
        <taxon>Endopterygota</taxon>
        <taxon>Coleoptera</taxon>
        <taxon>Polyphaga</taxon>
        <taxon>Cucujiformia</taxon>
        <taxon>Chrysomeloidea</taxon>
        <taxon>Cerambycidae</taxon>
        <taxon>Lepturinae</taxon>
        <taxon>Rhagiini</taxon>
        <taxon>Rhamnusium</taxon>
    </lineage>
</organism>
<dbReference type="Proteomes" id="UP001162156">
    <property type="component" value="Unassembled WGS sequence"/>
</dbReference>
<feature type="transmembrane region" description="Helical" evidence="1">
    <location>
        <begin position="38"/>
        <end position="56"/>
    </location>
</feature>
<accession>A0AAV8X0B8</accession>